<dbReference type="RefSeq" id="WP_311771785.1">
    <property type="nucleotide sequence ID" value="NZ_JACHLI010000001.1"/>
</dbReference>
<dbReference type="SUPFAM" id="SSF101386">
    <property type="entry name" value="all-alpha NTP pyrophosphatases"/>
    <property type="match status" value="1"/>
</dbReference>
<sequence>MQVTDNMLLDMLSYQSQLNDVMKPDWRVTRMHYLRASSVEVGECHDHNAYKWWKKQEVNLPQIQLELIDMTHFIISEIARAVNEPSKEGQALLDAWHKPEPVIRFDEKDYVVAELETEVCLDLMGAMGYVGRFSFSLLRRLMDDFKLTGETWYNTYISKSVLNLFRQHNGYKTGEYIKVWSGREDNEFLAEEMETWTPDQGADELYRRMDVLYKEFALGVQA</sequence>
<accession>A0A7W7NZI3</accession>
<dbReference type="EMBL" id="JACHLI010000001">
    <property type="protein sequence ID" value="MBB4861320.1"/>
    <property type="molecule type" value="Genomic_DNA"/>
</dbReference>
<dbReference type="Proteomes" id="UP000566995">
    <property type="component" value="Unassembled WGS sequence"/>
</dbReference>
<comment type="caution">
    <text evidence="1">The sequence shown here is derived from an EMBL/GenBank/DDBJ whole genome shotgun (WGS) entry which is preliminary data.</text>
</comment>
<dbReference type="InterPro" id="IPR014871">
    <property type="entry name" value="dUTPase/dCTP_pyrophosphatase"/>
</dbReference>
<dbReference type="Gene3D" id="1.10.4010.10">
    <property type="entry name" value="Type II deoxyuridine triphosphatase"/>
    <property type="match status" value="1"/>
</dbReference>
<protein>
    <recommendedName>
        <fullName evidence="3">dUTPase</fullName>
    </recommendedName>
</protein>
<organism evidence="1 2">
    <name type="scientific">Pseudomonas nitroreducens</name>
    <dbReference type="NCBI Taxonomy" id="46680"/>
    <lineage>
        <taxon>Bacteria</taxon>
        <taxon>Pseudomonadati</taxon>
        <taxon>Pseudomonadota</taxon>
        <taxon>Gammaproteobacteria</taxon>
        <taxon>Pseudomonadales</taxon>
        <taxon>Pseudomonadaceae</taxon>
        <taxon>Pseudomonas</taxon>
    </lineage>
</organism>
<reference evidence="1 2" key="1">
    <citation type="submission" date="2020-08" db="EMBL/GenBank/DDBJ databases">
        <title>Functional genomics of gut bacteria from endangered species of beetles.</title>
        <authorList>
            <person name="Carlos-Shanley C."/>
        </authorList>
    </citation>
    <scope>NUCLEOTIDE SEQUENCE [LARGE SCALE GENOMIC DNA]</scope>
    <source>
        <strain evidence="1 2">S00179</strain>
    </source>
</reference>
<gene>
    <name evidence="1" type="ORF">HNP46_000131</name>
</gene>
<evidence type="ECO:0000313" key="2">
    <source>
        <dbReference type="Proteomes" id="UP000566995"/>
    </source>
</evidence>
<evidence type="ECO:0000313" key="1">
    <source>
        <dbReference type="EMBL" id="MBB4861320.1"/>
    </source>
</evidence>
<name>A0A7W7NZI3_PSENT</name>
<proteinExistence type="predicted"/>
<evidence type="ECO:0008006" key="3">
    <source>
        <dbReference type="Google" id="ProtNLM"/>
    </source>
</evidence>
<dbReference type="AlphaFoldDB" id="A0A7W7NZI3"/>
<dbReference type="Pfam" id="PF08761">
    <property type="entry name" value="dUTPase_2"/>
    <property type="match status" value="1"/>
</dbReference>